<evidence type="ECO:0000256" key="2">
    <source>
        <dbReference type="ARBA" id="ARBA00012105"/>
    </source>
</evidence>
<feature type="compositionally biased region" description="Low complexity" evidence="8">
    <location>
        <begin position="173"/>
        <end position="194"/>
    </location>
</feature>
<keyword evidence="4" id="KW-0288">FMN</keyword>
<gene>
    <name evidence="10" type="ORF">CYY_004448</name>
</gene>
<evidence type="ECO:0000256" key="7">
    <source>
        <dbReference type="ARBA" id="ARBA00022840"/>
    </source>
</evidence>
<dbReference type="GO" id="GO:0008531">
    <property type="term" value="F:riboflavin kinase activity"/>
    <property type="evidence" value="ECO:0007669"/>
    <property type="project" value="UniProtKB-EC"/>
</dbReference>
<dbReference type="AlphaFoldDB" id="A0A8J4PTB7"/>
<dbReference type="GO" id="GO:0005524">
    <property type="term" value="F:ATP binding"/>
    <property type="evidence" value="ECO:0007669"/>
    <property type="project" value="UniProtKB-KW"/>
</dbReference>
<dbReference type="GO" id="GO:0009231">
    <property type="term" value="P:riboflavin biosynthetic process"/>
    <property type="evidence" value="ECO:0007669"/>
    <property type="project" value="InterPro"/>
</dbReference>
<comment type="pathway">
    <text evidence="1">Cofactor biosynthesis; FMN biosynthesis; FMN from riboflavin (ATP route): step 1/1.</text>
</comment>
<evidence type="ECO:0000256" key="5">
    <source>
        <dbReference type="ARBA" id="ARBA00022679"/>
    </source>
</evidence>
<keyword evidence="11" id="KW-1185">Reference proteome</keyword>
<name>A0A8J4PTB7_9MYCE</name>
<evidence type="ECO:0000256" key="8">
    <source>
        <dbReference type="SAM" id="MobiDB-lite"/>
    </source>
</evidence>
<feature type="region of interest" description="Disordered" evidence="8">
    <location>
        <begin position="173"/>
        <end position="201"/>
    </location>
</feature>
<keyword evidence="3" id="KW-0285">Flavoprotein</keyword>
<dbReference type="GO" id="GO:0009398">
    <property type="term" value="P:FMN biosynthetic process"/>
    <property type="evidence" value="ECO:0007669"/>
    <property type="project" value="UniProtKB-UniPathway"/>
</dbReference>
<dbReference type="UniPathway" id="UPA00276">
    <property type="reaction ID" value="UER00406"/>
</dbReference>
<dbReference type="EC" id="2.7.1.26" evidence="2"/>
<dbReference type="PANTHER" id="PTHR22749:SF6">
    <property type="entry name" value="RIBOFLAVIN KINASE"/>
    <property type="match status" value="1"/>
</dbReference>
<dbReference type="InterPro" id="IPR023465">
    <property type="entry name" value="Riboflavin_kinase_dom_sf"/>
</dbReference>
<keyword evidence="6" id="KW-0547">Nucleotide-binding</keyword>
<evidence type="ECO:0000259" key="9">
    <source>
        <dbReference type="SMART" id="SM00904"/>
    </source>
</evidence>
<dbReference type="SUPFAM" id="SSF82114">
    <property type="entry name" value="Riboflavin kinase-like"/>
    <property type="match status" value="1"/>
</dbReference>
<dbReference type="SMART" id="SM00904">
    <property type="entry name" value="Flavokinase"/>
    <property type="match status" value="1"/>
</dbReference>
<protein>
    <recommendedName>
        <fullName evidence="2">riboflavin kinase</fullName>
        <ecNumber evidence="2">2.7.1.26</ecNumber>
    </recommendedName>
</protein>
<evidence type="ECO:0000256" key="4">
    <source>
        <dbReference type="ARBA" id="ARBA00022643"/>
    </source>
</evidence>
<evidence type="ECO:0000313" key="10">
    <source>
        <dbReference type="EMBL" id="KAF2074238.1"/>
    </source>
</evidence>
<dbReference type="EMBL" id="AJWJ01000157">
    <property type="protein sequence ID" value="KAF2074238.1"/>
    <property type="molecule type" value="Genomic_DNA"/>
</dbReference>
<keyword evidence="7" id="KW-0067">ATP-binding</keyword>
<keyword evidence="5" id="KW-0808">Transferase</keyword>
<organism evidence="10 11">
    <name type="scientific">Polysphondylium violaceum</name>
    <dbReference type="NCBI Taxonomy" id="133409"/>
    <lineage>
        <taxon>Eukaryota</taxon>
        <taxon>Amoebozoa</taxon>
        <taxon>Evosea</taxon>
        <taxon>Eumycetozoa</taxon>
        <taxon>Dictyostelia</taxon>
        <taxon>Dictyosteliales</taxon>
        <taxon>Dictyosteliaceae</taxon>
        <taxon>Polysphondylium</taxon>
    </lineage>
</organism>
<sequence length="201" mass="22107">MTIERGVLLSSNISNSLDTSGAGFLPLFLKGTIIKGFGRGSKELGIPTANLPVEEYEDILKDIPVGVYYGWANVEGLNNNQVYSMAMSIGWNPFYKNTKKTVEVHLIQKFDQDFYGSQLNAIVLGFIRPMCDFKSLDELIKAINDDIEYAQTCLSTTENTEFKNHTFFNSTLNNSNSNNSSSGSDGTDDNNSSGVSVLSLK</sequence>
<proteinExistence type="predicted"/>
<dbReference type="PANTHER" id="PTHR22749">
    <property type="entry name" value="RIBOFLAVIN KINASE/FMN ADENYLYLTRANSFERASE"/>
    <property type="match status" value="1"/>
</dbReference>
<accession>A0A8J4PTB7</accession>
<evidence type="ECO:0000256" key="1">
    <source>
        <dbReference type="ARBA" id="ARBA00005201"/>
    </source>
</evidence>
<dbReference type="GO" id="GO:0005739">
    <property type="term" value="C:mitochondrion"/>
    <property type="evidence" value="ECO:0007669"/>
    <property type="project" value="TreeGrafter"/>
</dbReference>
<comment type="caution">
    <text evidence="10">The sequence shown here is derived from an EMBL/GenBank/DDBJ whole genome shotgun (WGS) entry which is preliminary data.</text>
</comment>
<reference evidence="10" key="1">
    <citation type="submission" date="2020-01" db="EMBL/GenBank/DDBJ databases">
        <title>Development of genomics and gene disruption for Polysphondylium violaceum indicates a role for the polyketide synthase stlB in stalk morphogenesis.</title>
        <authorList>
            <person name="Narita B."/>
            <person name="Kawabe Y."/>
            <person name="Kin K."/>
            <person name="Saito T."/>
            <person name="Gibbs R."/>
            <person name="Kuspa A."/>
            <person name="Muzny D."/>
            <person name="Queller D."/>
            <person name="Richards S."/>
            <person name="Strassman J."/>
            <person name="Sucgang R."/>
            <person name="Worley K."/>
            <person name="Schaap P."/>
        </authorList>
    </citation>
    <scope>NUCLEOTIDE SEQUENCE</scope>
    <source>
        <strain evidence="10">QSvi11</strain>
    </source>
</reference>
<dbReference type="Proteomes" id="UP000695562">
    <property type="component" value="Unassembled WGS sequence"/>
</dbReference>
<dbReference type="Pfam" id="PF01687">
    <property type="entry name" value="Flavokinase"/>
    <property type="match status" value="1"/>
</dbReference>
<dbReference type="InterPro" id="IPR023468">
    <property type="entry name" value="Riboflavin_kinase"/>
</dbReference>
<feature type="domain" description="Riboflavin kinase" evidence="9">
    <location>
        <begin position="24"/>
        <end position="155"/>
    </location>
</feature>
<evidence type="ECO:0000256" key="3">
    <source>
        <dbReference type="ARBA" id="ARBA00022630"/>
    </source>
</evidence>
<dbReference type="OrthoDB" id="276388at2759"/>
<evidence type="ECO:0000313" key="11">
    <source>
        <dbReference type="Proteomes" id="UP000695562"/>
    </source>
</evidence>
<dbReference type="Gene3D" id="2.40.30.30">
    <property type="entry name" value="Riboflavin kinase-like"/>
    <property type="match status" value="1"/>
</dbReference>
<evidence type="ECO:0000256" key="6">
    <source>
        <dbReference type="ARBA" id="ARBA00022741"/>
    </source>
</evidence>
<dbReference type="FunFam" id="2.40.30.30:FF:000005">
    <property type="entry name" value="Haloacid dehalogenase-like hydrolase domain-containing protein 1A"/>
    <property type="match status" value="1"/>
</dbReference>
<dbReference type="InterPro" id="IPR015865">
    <property type="entry name" value="Riboflavin_kinase_bac/euk"/>
</dbReference>